<accession>A0AAE2WFG3</accession>
<comment type="caution">
    <text evidence="3">The sequence shown here is derived from an EMBL/GenBank/DDBJ whole genome shotgun (WGS) entry which is preliminary data.</text>
</comment>
<dbReference type="EMBL" id="JACGEP010000033">
    <property type="protein sequence ID" value="MBN3052407.1"/>
    <property type="molecule type" value="Genomic_DNA"/>
</dbReference>
<dbReference type="Gene3D" id="3.40.50.300">
    <property type="entry name" value="P-loop containing nucleotide triphosphate hydrolases"/>
    <property type="match status" value="2"/>
</dbReference>
<dbReference type="GO" id="GO:0000731">
    <property type="term" value="P:DNA synthesis involved in DNA repair"/>
    <property type="evidence" value="ECO:0007669"/>
    <property type="project" value="TreeGrafter"/>
</dbReference>
<dbReference type="InterPro" id="IPR038729">
    <property type="entry name" value="Rad50/SbcC_AAA"/>
</dbReference>
<feature type="coiled-coil region" evidence="1">
    <location>
        <begin position="685"/>
        <end position="738"/>
    </location>
</feature>
<feature type="domain" description="Rad50/SbcC-type AAA" evidence="2">
    <location>
        <begin position="17"/>
        <end position="63"/>
    </location>
</feature>
<dbReference type="SUPFAM" id="SSF52540">
    <property type="entry name" value="P-loop containing nucleoside triphosphate hydrolases"/>
    <property type="match status" value="1"/>
</dbReference>
<evidence type="ECO:0000313" key="4">
    <source>
        <dbReference type="Proteomes" id="UP000768524"/>
    </source>
</evidence>
<evidence type="ECO:0000259" key="2">
    <source>
        <dbReference type="Pfam" id="PF13476"/>
    </source>
</evidence>
<evidence type="ECO:0000313" key="3">
    <source>
        <dbReference type="EMBL" id="MBN3052407.1"/>
    </source>
</evidence>
<protein>
    <submittedName>
        <fullName evidence="3">AAA family ATPase</fullName>
    </submittedName>
</protein>
<dbReference type="PANTHER" id="PTHR32182">
    <property type="entry name" value="DNA REPLICATION AND REPAIR PROTEIN RECF"/>
    <property type="match status" value="1"/>
</dbReference>
<dbReference type="GO" id="GO:0006302">
    <property type="term" value="P:double-strand break repair"/>
    <property type="evidence" value="ECO:0007669"/>
    <property type="project" value="InterPro"/>
</dbReference>
<organism evidence="3 4">
    <name type="scientific">Pectobacterium brasiliense</name>
    <dbReference type="NCBI Taxonomy" id="180957"/>
    <lineage>
        <taxon>Bacteria</taxon>
        <taxon>Pseudomonadati</taxon>
        <taxon>Pseudomonadota</taxon>
        <taxon>Gammaproteobacteria</taxon>
        <taxon>Enterobacterales</taxon>
        <taxon>Pectobacteriaceae</taxon>
        <taxon>Pectobacterium</taxon>
    </lineage>
</organism>
<dbReference type="AlphaFoldDB" id="A0AAE2WFG3"/>
<proteinExistence type="predicted"/>
<evidence type="ECO:0000256" key="1">
    <source>
        <dbReference type="SAM" id="Coils"/>
    </source>
</evidence>
<dbReference type="PANTHER" id="PTHR32182:SF19">
    <property type="entry name" value="HOMOLOGY WITH RECF PROTEIN"/>
    <property type="match status" value="1"/>
</dbReference>
<dbReference type="Proteomes" id="UP000768524">
    <property type="component" value="Unassembled WGS sequence"/>
</dbReference>
<reference evidence="3" key="1">
    <citation type="submission" date="2020-07" db="EMBL/GenBank/DDBJ databases">
        <title>A pangenomic view of the genus Pectobacterium provides insights into genome organization, phylogeny, and virulence.</title>
        <authorList>
            <person name="Jonkheer E."/>
            <person name="Brankovics B."/>
            <person name="Houwers I."/>
            <person name="Van Der Wolf J."/>
            <person name="Bonants P."/>
            <person name="Vreeburg R."/>
            <person name="Bollema R."/>
            <person name="De Haan J."/>
            <person name="Berke L."/>
            <person name="De Ridder D."/>
            <person name="Smit S."/>
            <person name="Van Der Lee T.A.J."/>
        </authorList>
    </citation>
    <scope>NUCLEOTIDE SEQUENCE</scope>
    <source>
        <strain evidence="3">NAK:433</strain>
    </source>
</reference>
<name>A0AAE2WFG3_9GAMM</name>
<dbReference type="GO" id="GO:0016887">
    <property type="term" value="F:ATP hydrolysis activity"/>
    <property type="evidence" value="ECO:0007669"/>
    <property type="project" value="InterPro"/>
</dbReference>
<dbReference type="InterPro" id="IPR027417">
    <property type="entry name" value="P-loop_NTPase"/>
</dbReference>
<gene>
    <name evidence="3" type="ORF">H4F45_13190</name>
</gene>
<sequence>MLLNGMIAMNSFSIDNLTIENFRGIPGTLSLDLSAPLTVIYAANGSGKSSVCQAIEWLLTGTLFAVPLEARVCFNALGDMKVSAHCWLGNEQFILTRTDSGLTRLTDKGPKNLTDIKLLSSITPDEIGKENRADVRQRLKIDWLRSSRWLYSSALSLLVDNDHAERRQQIFANILGYGHLIPTKNKLEAYVSALPSDRSLISARAKVLEDISTLAAENTLDPQWQTQFAESLNCISHFAGVEFSEYDTNEKKYEHAELKLAQKEQNINLRQQHLGTVLAGLDILLASTTKEPLLRLELSDATGKLEVLTQEVSGLKEILAGIDQQKQITNGRLKLRQTESERLQRWSSLREAFADYIPDTKDGLMLRQVYSVMPEAASAEECLGRLKAWSALSALKPQLEIILGSMGSLQRQISLIPTPDSLQLLDGAEKLAQEELIEKTAQFESMSTATEQLYILGLDVARKTQSNECPLCHEQQPDHQALLERINTIQNSISPAKEQAFRAVETARLEAKTAAGAHKAAIKYRNDGLQAQRDYDVLNASMVSLIDGTEINIWENENSVQKLLNKLQEATKRAKLACDVNEILALTEASSEDLVIDALVSESLSRLDRLNNADNKLRAALTQRSEELTSSLTQKVKDLNDLEKLCNSTREGLNSFLKSLVPFKESWRFIAGNKPFSGEFTQSLKQQQEQEADTLLSAKAHLEQALMVLRTSQSAKRLDELKVELTHLNDRIQKREKRVVTGKRTLELWTKHVHDIADRSLQQFLTPASELFSKMHANEVYQSLTMGRENDAFCWQAANNEITGSPGLIDAQTHFSQGQRQDLALSLFLARARNLNGSFFLDEPVAHLDDLNRVAMMDIFRMLSASEPSMRLVLTTASNNLRRHLRQKFSASEVKDNLRIITLEGNPNQGVKATYS</sequence>
<dbReference type="CDD" id="cd00267">
    <property type="entry name" value="ABC_ATPase"/>
    <property type="match status" value="1"/>
</dbReference>
<dbReference type="Pfam" id="PF13476">
    <property type="entry name" value="AAA_23"/>
    <property type="match status" value="1"/>
</dbReference>
<keyword evidence="1" id="KW-0175">Coiled coil</keyword>